<evidence type="ECO:0000313" key="1">
    <source>
        <dbReference type="EMBL" id="CAI6341605.1"/>
    </source>
</evidence>
<evidence type="ECO:0000313" key="2">
    <source>
        <dbReference type="Proteomes" id="UP001152607"/>
    </source>
</evidence>
<protein>
    <submittedName>
        <fullName evidence="1">Uncharacterized protein</fullName>
    </submittedName>
</protein>
<dbReference type="EMBL" id="CAOQHR010000012">
    <property type="protein sequence ID" value="CAI6341605.1"/>
    <property type="molecule type" value="Genomic_DNA"/>
</dbReference>
<comment type="caution">
    <text evidence="1">The sequence shown here is derived from an EMBL/GenBank/DDBJ whole genome shotgun (WGS) entry which is preliminary data.</text>
</comment>
<sequence>MAAQLEGLQSLCAHITGSADNYTRIVLLRLRLDVEYMGTYSCTVVRCLPLGKNLSLDK</sequence>
<gene>
    <name evidence="1" type="ORF">PDIGIT_LOCUS14805</name>
</gene>
<dbReference type="Proteomes" id="UP001152607">
    <property type="component" value="Unassembled WGS sequence"/>
</dbReference>
<accession>A0A9W4UT69</accession>
<name>A0A9W4UT69_9PLEO</name>
<proteinExistence type="predicted"/>
<reference evidence="1" key="1">
    <citation type="submission" date="2023-01" db="EMBL/GenBank/DDBJ databases">
        <authorList>
            <person name="Van Ghelder C."/>
            <person name="Rancurel C."/>
        </authorList>
    </citation>
    <scope>NUCLEOTIDE SEQUENCE</scope>
    <source>
        <strain evidence="1">CNCM I-4278</strain>
    </source>
</reference>
<organism evidence="1 2">
    <name type="scientific">Periconia digitata</name>
    <dbReference type="NCBI Taxonomy" id="1303443"/>
    <lineage>
        <taxon>Eukaryota</taxon>
        <taxon>Fungi</taxon>
        <taxon>Dikarya</taxon>
        <taxon>Ascomycota</taxon>
        <taxon>Pezizomycotina</taxon>
        <taxon>Dothideomycetes</taxon>
        <taxon>Pleosporomycetidae</taxon>
        <taxon>Pleosporales</taxon>
        <taxon>Massarineae</taxon>
        <taxon>Periconiaceae</taxon>
        <taxon>Periconia</taxon>
    </lineage>
</organism>
<keyword evidence="2" id="KW-1185">Reference proteome</keyword>
<dbReference type="AlphaFoldDB" id="A0A9W4UT69"/>